<name>A0AAW5JV14_BIFAD</name>
<dbReference type="RefSeq" id="WP_147395958.1">
    <property type="nucleotide sequence ID" value="NZ_CP123050.1"/>
</dbReference>
<accession>A0AAW5JV14</accession>
<reference evidence="1" key="1">
    <citation type="submission" date="2022-06" db="EMBL/GenBank/DDBJ databases">
        <title>Isolation of gut microbiota from human fecal samples.</title>
        <authorList>
            <person name="Pamer E.G."/>
            <person name="Barat B."/>
            <person name="Waligurski E."/>
            <person name="Medina S."/>
            <person name="Paddock L."/>
            <person name="Mostad J."/>
        </authorList>
    </citation>
    <scope>NUCLEOTIDE SEQUENCE</scope>
    <source>
        <strain evidence="1">SL.1.01</strain>
    </source>
</reference>
<dbReference type="EMBL" id="JANFYM010000008">
    <property type="protein sequence ID" value="MCQ4793414.1"/>
    <property type="molecule type" value="Genomic_DNA"/>
</dbReference>
<gene>
    <name evidence="1" type="ORF">NE692_08085</name>
</gene>
<dbReference type="Proteomes" id="UP001206013">
    <property type="component" value="Unassembled WGS sequence"/>
</dbReference>
<organism evidence="1 2">
    <name type="scientific">Bifidobacterium adolescentis</name>
    <dbReference type="NCBI Taxonomy" id="1680"/>
    <lineage>
        <taxon>Bacteria</taxon>
        <taxon>Bacillati</taxon>
        <taxon>Actinomycetota</taxon>
        <taxon>Actinomycetes</taxon>
        <taxon>Bifidobacteriales</taxon>
        <taxon>Bifidobacteriaceae</taxon>
        <taxon>Bifidobacterium</taxon>
    </lineage>
</organism>
<protein>
    <submittedName>
        <fullName evidence="1">Helix-turn-helix domain-containing protein</fullName>
    </submittedName>
</protein>
<proteinExistence type="predicted"/>
<dbReference type="AlphaFoldDB" id="A0AAW5JV14"/>
<evidence type="ECO:0000313" key="1">
    <source>
        <dbReference type="EMBL" id="MCQ4793414.1"/>
    </source>
</evidence>
<sequence length="69" mass="7574">MTQDTYGREILHCSQGTASQKLSGQLALSALDIFRSATAFNVSTDYLYGLTDTRTRKDAEKRETAMAPA</sequence>
<comment type="caution">
    <text evidence="1">The sequence shown here is derived from an EMBL/GenBank/DDBJ whole genome shotgun (WGS) entry which is preliminary data.</text>
</comment>
<evidence type="ECO:0000313" key="2">
    <source>
        <dbReference type="Proteomes" id="UP001206013"/>
    </source>
</evidence>